<feature type="transmembrane region" description="Helical" evidence="1">
    <location>
        <begin position="41"/>
        <end position="63"/>
    </location>
</feature>
<proteinExistence type="predicted"/>
<name>A0AAV6ZMP8_ENGPU</name>
<dbReference type="PANTHER" id="PTHR28613:SF8">
    <property type="entry name" value="LCCL DOMAIN-CONTAINING PROTEIN"/>
    <property type="match status" value="1"/>
</dbReference>
<keyword evidence="1" id="KW-0472">Membrane</keyword>
<protein>
    <recommendedName>
        <fullName evidence="4">Transmembrane protein 238</fullName>
    </recommendedName>
</protein>
<organism evidence="2 3">
    <name type="scientific">Engystomops pustulosus</name>
    <name type="common">Tungara frog</name>
    <name type="synonym">Physalaemus pustulosus</name>
    <dbReference type="NCBI Taxonomy" id="76066"/>
    <lineage>
        <taxon>Eukaryota</taxon>
        <taxon>Metazoa</taxon>
        <taxon>Chordata</taxon>
        <taxon>Craniata</taxon>
        <taxon>Vertebrata</taxon>
        <taxon>Euteleostomi</taxon>
        <taxon>Amphibia</taxon>
        <taxon>Batrachia</taxon>
        <taxon>Anura</taxon>
        <taxon>Neobatrachia</taxon>
        <taxon>Hyloidea</taxon>
        <taxon>Leptodactylidae</taxon>
        <taxon>Leiuperinae</taxon>
        <taxon>Engystomops</taxon>
    </lineage>
</organism>
<evidence type="ECO:0008006" key="4">
    <source>
        <dbReference type="Google" id="ProtNLM"/>
    </source>
</evidence>
<sequence length="76" mass="8753">MKSPKFIGRCTPIFLIALLFDLVGVILLLVGIFAPYSYWDFYIYTGAIIIALSLVFWVLWYTFNVVVSHKELDLGF</sequence>
<accession>A0AAV6ZMP8</accession>
<keyword evidence="1" id="KW-0812">Transmembrane</keyword>
<dbReference type="EMBL" id="WNYA01000354">
    <property type="protein sequence ID" value="KAG8548672.1"/>
    <property type="molecule type" value="Genomic_DNA"/>
</dbReference>
<dbReference type="AlphaFoldDB" id="A0AAV6ZMP8"/>
<evidence type="ECO:0000313" key="2">
    <source>
        <dbReference type="EMBL" id="KAG8548672.1"/>
    </source>
</evidence>
<dbReference type="InterPro" id="IPR029365">
    <property type="entry name" value="TMEM238"/>
</dbReference>
<dbReference type="PANTHER" id="PTHR28613">
    <property type="entry name" value="SI:CH211-232M10.4-RELATED"/>
    <property type="match status" value="1"/>
</dbReference>
<reference evidence="2" key="1">
    <citation type="thesis" date="2020" institute="ProQuest LLC" country="789 East Eisenhower Parkway, Ann Arbor, MI, USA">
        <title>Comparative Genomics and Chromosome Evolution.</title>
        <authorList>
            <person name="Mudd A.B."/>
        </authorList>
    </citation>
    <scope>NUCLEOTIDE SEQUENCE</scope>
    <source>
        <strain evidence="2">237g6f4</strain>
        <tissue evidence="2">Blood</tissue>
    </source>
</reference>
<evidence type="ECO:0000256" key="1">
    <source>
        <dbReference type="SAM" id="Phobius"/>
    </source>
</evidence>
<dbReference type="Proteomes" id="UP000824782">
    <property type="component" value="Unassembled WGS sequence"/>
</dbReference>
<dbReference type="Pfam" id="PF15125">
    <property type="entry name" value="TMEM238"/>
    <property type="match status" value="1"/>
</dbReference>
<keyword evidence="1" id="KW-1133">Transmembrane helix</keyword>
<keyword evidence="3" id="KW-1185">Reference proteome</keyword>
<feature type="transmembrane region" description="Helical" evidence="1">
    <location>
        <begin position="12"/>
        <end position="35"/>
    </location>
</feature>
<comment type="caution">
    <text evidence="2">The sequence shown here is derived from an EMBL/GenBank/DDBJ whole genome shotgun (WGS) entry which is preliminary data.</text>
</comment>
<gene>
    <name evidence="2" type="ORF">GDO81_024634</name>
</gene>
<evidence type="ECO:0000313" key="3">
    <source>
        <dbReference type="Proteomes" id="UP000824782"/>
    </source>
</evidence>